<gene>
    <name evidence="6" type="ORF">AMR76_02505</name>
</gene>
<accession>A0A0Q2N8R1</accession>
<feature type="domain" description="ABC transporter" evidence="5">
    <location>
        <begin position="4"/>
        <end position="237"/>
    </location>
</feature>
<evidence type="ECO:0000256" key="3">
    <source>
        <dbReference type="ARBA" id="ARBA00022840"/>
    </source>
</evidence>
<dbReference type="InterPro" id="IPR003439">
    <property type="entry name" value="ABC_transporter-like_ATP-bd"/>
</dbReference>
<keyword evidence="7" id="KW-1185">Reference proteome</keyword>
<evidence type="ECO:0000313" key="6">
    <source>
        <dbReference type="EMBL" id="KQH88175.1"/>
    </source>
</evidence>
<keyword evidence="6" id="KW-0251">Elongation factor</keyword>
<dbReference type="SUPFAM" id="SSF52540">
    <property type="entry name" value="P-loop containing nucleoside triphosphate hydrolases"/>
    <property type="match status" value="2"/>
</dbReference>
<dbReference type="PROSITE" id="PS50893">
    <property type="entry name" value="ABC_TRANSPORTER_2"/>
    <property type="match status" value="1"/>
</dbReference>
<dbReference type="PANTHER" id="PTHR19211:SF6">
    <property type="entry name" value="BLL7188 PROTEIN"/>
    <property type="match status" value="1"/>
</dbReference>
<dbReference type="GO" id="GO:0016887">
    <property type="term" value="F:ATP hydrolysis activity"/>
    <property type="evidence" value="ECO:0007669"/>
    <property type="project" value="InterPro"/>
</dbReference>
<dbReference type="Pfam" id="PF00005">
    <property type="entry name" value="ABC_tran"/>
    <property type="match status" value="2"/>
</dbReference>
<dbReference type="Gene3D" id="3.40.50.300">
    <property type="entry name" value="P-loop containing nucleotide triphosphate hydrolases"/>
    <property type="match status" value="2"/>
</dbReference>
<protein>
    <submittedName>
        <fullName evidence="6">Elongation factor 3</fullName>
    </submittedName>
</protein>
<evidence type="ECO:0000256" key="4">
    <source>
        <dbReference type="SAM" id="MobiDB-lite"/>
    </source>
</evidence>
<dbReference type="InterPro" id="IPR027417">
    <property type="entry name" value="P-loop_NTPase"/>
</dbReference>
<proteinExistence type="predicted"/>
<organism evidence="6 7">
    <name type="scientific">Vibrio furnissii</name>
    <dbReference type="NCBI Taxonomy" id="29494"/>
    <lineage>
        <taxon>Bacteria</taxon>
        <taxon>Pseudomonadati</taxon>
        <taxon>Pseudomonadota</taxon>
        <taxon>Gammaproteobacteria</taxon>
        <taxon>Vibrionales</taxon>
        <taxon>Vibrionaceae</taxon>
        <taxon>Vibrio</taxon>
    </lineage>
</organism>
<keyword evidence="6" id="KW-0648">Protein biosynthesis</keyword>
<dbReference type="InterPro" id="IPR050611">
    <property type="entry name" value="ABCF"/>
</dbReference>
<feature type="compositionally biased region" description="Basic and acidic residues" evidence="4">
    <location>
        <begin position="297"/>
        <end position="309"/>
    </location>
</feature>
<evidence type="ECO:0000313" key="7">
    <source>
        <dbReference type="Proteomes" id="UP000051221"/>
    </source>
</evidence>
<dbReference type="RefSeq" id="WP_055465174.1">
    <property type="nucleotide sequence ID" value="NZ_LKHS01000001.1"/>
</dbReference>
<dbReference type="EMBL" id="LKHS01000001">
    <property type="protein sequence ID" value="KQH88175.1"/>
    <property type="molecule type" value="Genomic_DNA"/>
</dbReference>
<evidence type="ECO:0000256" key="1">
    <source>
        <dbReference type="ARBA" id="ARBA00022737"/>
    </source>
</evidence>
<name>A0A0Q2N8R1_VIBFU</name>
<evidence type="ECO:0000256" key="2">
    <source>
        <dbReference type="ARBA" id="ARBA00022741"/>
    </source>
</evidence>
<dbReference type="GO" id="GO:0003746">
    <property type="term" value="F:translation elongation factor activity"/>
    <property type="evidence" value="ECO:0007669"/>
    <property type="project" value="UniProtKB-KW"/>
</dbReference>
<dbReference type="SMART" id="SM00382">
    <property type="entry name" value="AAA"/>
    <property type="match status" value="2"/>
</dbReference>
<keyword evidence="2" id="KW-0547">Nucleotide-binding</keyword>
<comment type="caution">
    <text evidence="6">The sequence shown here is derived from an EMBL/GenBank/DDBJ whole genome shotgun (WGS) entry which is preliminary data.</text>
</comment>
<dbReference type="Proteomes" id="UP000051221">
    <property type="component" value="Unassembled WGS sequence"/>
</dbReference>
<sequence>MPFLQATQISYQFDNGDTLFQSISCSMTQRRVGLVGRNGVGKSLLAALLSGERQPSTGHVVRPNSVAIYRQLLSELRSGTCTIAEFLGLQAVLDALKQIESGDCSQHGFDLVGDAWDLPAKLNQQLVAMNLPPDPAFLCAKLSGGQLAQLQLWQLLTSDAALLILDEPSNHLDTQAKEWLVDTMRTFSGAILLISHDRQLLRDMDEIWELSGLGLRVFGGHYEKYAEQKRSEVQAVERQLAWVSKQQKQLEAQAQRNREKAEQRAAQGNKLRKAGSQATILLDGKKDKATARAANRRQNEERRQSDLHAKAQRLQARKEQLKGQTLYLTGHSPQPRNVISLIGAELMFGNVPPQTFTLHANDKVHLTGRNGCGKSTLLKTLVGDLPLASGELRLNTALYYLDQHFGGVRDELSVLDNLLQQCAGMKEGDARTVLAGIGFRHDRVFCQGNVLSGGEKMKLTMLIASHQPTQPFLLLDEPDNHLDLDSKYMLAQALQRYAGGFILISHDATFAQESGVQREIVMTSLSESRSI</sequence>
<dbReference type="InterPro" id="IPR017871">
    <property type="entry name" value="ABC_transporter-like_CS"/>
</dbReference>
<evidence type="ECO:0000259" key="5">
    <source>
        <dbReference type="PROSITE" id="PS50893"/>
    </source>
</evidence>
<keyword evidence="3" id="KW-0067">ATP-binding</keyword>
<reference evidence="6 7" key="1">
    <citation type="submission" date="2015-08" db="EMBL/GenBank/DDBJ databases">
        <title>Antibacterial properties of a collection of Vibrionaceae strains.</title>
        <authorList>
            <person name="Giubergia S."/>
        </authorList>
    </citation>
    <scope>NUCLEOTIDE SEQUENCE [LARGE SCALE GENOMIC DNA]</scope>
    <source>
        <strain evidence="6 7">S0821</strain>
    </source>
</reference>
<feature type="region of interest" description="Disordered" evidence="4">
    <location>
        <begin position="251"/>
        <end position="315"/>
    </location>
</feature>
<dbReference type="PROSITE" id="PS00211">
    <property type="entry name" value="ABC_TRANSPORTER_1"/>
    <property type="match status" value="1"/>
</dbReference>
<dbReference type="PANTHER" id="PTHR19211">
    <property type="entry name" value="ATP-BINDING TRANSPORT PROTEIN-RELATED"/>
    <property type="match status" value="1"/>
</dbReference>
<keyword evidence="1" id="KW-0677">Repeat</keyword>
<dbReference type="InParanoid" id="A0A0Q2N8R1"/>
<dbReference type="InterPro" id="IPR003593">
    <property type="entry name" value="AAA+_ATPase"/>
</dbReference>
<dbReference type="AlphaFoldDB" id="A0A0Q2N8R1"/>
<dbReference type="GO" id="GO:0005524">
    <property type="term" value="F:ATP binding"/>
    <property type="evidence" value="ECO:0007669"/>
    <property type="project" value="UniProtKB-KW"/>
</dbReference>